<keyword evidence="5" id="KW-0812">Transmembrane</keyword>
<sequence length="85" mass="9817">PSTFSNLEQIESLDLSHNGLSGEIPQQLTQLNFLEVFIVSYYNLGSHYFVKICAGVTLDFSYHRILMILVREEEIMVSWTWVFSA</sequence>
<keyword evidence="3" id="KW-1003">Cell membrane</keyword>
<evidence type="ECO:0000313" key="12">
    <source>
        <dbReference type="Proteomes" id="UP001141552"/>
    </source>
</evidence>
<keyword evidence="9" id="KW-0472">Membrane</keyword>
<reference evidence="11" key="1">
    <citation type="submission" date="2022-02" db="EMBL/GenBank/DDBJ databases">
        <authorList>
            <person name="Henning P.M."/>
            <person name="McCubbin A.G."/>
            <person name="Shore J.S."/>
        </authorList>
    </citation>
    <scope>NUCLEOTIDE SEQUENCE</scope>
    <source>
        <strain evidence="11">F60SS</strain>
        <tissue evidence="11">Leaves</tissue>
    </source>
</reference>
<dbReference type="PANTHER" id="PTHR48062:SF52">
    <property type="entry name" value="RECEPTOR-LIKE PROTEIN 8-RELATED"/>
    <property type="match status" value="1"/>
</dbReference>
<comment type="subcellular location">
    <subcellularLocation>
        <location evidence="1">Cell membrane</location>
    </subcellularLocation>
    <subcellularLocation>
        <location evidence="10">Endomembrane system</location>
        <topology evidence="10">Single-pass membrane protein</topology>
    </subcellularLocation>
</comment>
<evidence type="ECO:0000256" key="6">
    <source>
        <dbReference type="ARBA" id="ARBA00022729"/>
    </source>
</evidence>
<dbReference type="SUPFAM" id="SSF52058">
    <property type="entry name" value="L domain-like"/>
    <property type="match status" value="1"/>
</dbReference>
<dbReference type="EMBL" id="JAKUCV010004034">
    <property type="protein sequence ID" value="KAJ4836729.1"/>
    <property type="molecule type" value="Genomic_DNA"/>
</dbReference>
<dbReference type="Pfam" id="PF00560">
    <property type="entry name" value="LRR_1"/>
    <property type="match status" value="1"/>
</dbReference>
<evidence type="ECO:0000256" key="3">
    <source>
        <dbReference type="ARBA" id="ARBA00022475"/>
    </source>
</evidence>
<name>A0A9Q0JCP8_9ROSI</name>
<evidence type="ECO:0000256" key="10">
    <source>
        <dbReference type="ARBA" id="ARBA00037847"/>
    </source>
</evidence>
<evidence type="ECO:0000256" key="5">
    <source>
        <dbReference type="ARBA" id="ARBA00022692"/>
    </source>
</evidence>
<dbReference type="InterPro" id="IPR032675">
    <property type="entry name" value="LRR_dom_sf"/>
</dbReference>
<keyword evidence="4" id="KW-0433">Leucine-rich repeat</keyword>
<dbReference type="Gene3D" id="3.80.10.10">
    <property type="entry name" value="Ribonuclease Inhibitor"/>
    <property type="match status" value="1"/>
</dbReference>
<accession>A0A9Q0JCP8</accession>
<evidence type="ECO:0000256" key="2">
    <source>
        <dbReference type="ARBA" id="ARBA00009592"/>
    </source>
</evidence>
<keyword evidence="7" id="KW-0677">Repeat</keyword>
<organism evidence="11 12">
    <name type="scientific">Turnera subulata</name>
    <dbReference type="NCBI Taxonomy" id="218843"/>
    <lineage>
        <taxon>Eukaryota</taxon>
        <taxon>Viridiplantae</taxon>
        <taxon>Streptophyta</taxon>
        <taxon>Embryophyta</taxon>
        <taxon>Tracheophyta</taxon>
        <taxon>Spermatophyta</taxon>
        <taxon>Magnoliopsida</taxon>
        <taxon>eudicotyledons</taxon>
        <taxon>Gunneridae</taxon>
        <taxon>Pentapetalae</taxon>
        <taxon>rosids</taxon>
        <taxon>fabids</taxon>
        <taxon>Malpighiales</taxon>
        <taxon>Passifloraceae</taxon>
        <taxon>Turnera</taxon>
    </lineage>
</organism>
<keyword evidence="6" id="KW-0732">Signal</keyword>
<gene>
    <name evidence="11" type="ORF">Tsubulata_036535</name>
</gene>
<dbReference type="GO" id="GO:0005886">
    <property type="term" value="C:plasma membrane"/>
    <property type="evidence" value="ECO:0007669"/>
    <property type="project" value="UniProtKB-SubCell"/>
</dbReference>
<evidence type="ECO:0000256" key="4">
    <source>
        <dbReference type="ARBA" id="ARBA00022614"/>
    </source>
</evidence>
<evidence type="ECO:0000256" key="1">
    <source>
        <dbReference type="ARBA" id="ARBA00004236"/>
    </source>
</evidence>
<dbReference type="InterPro" id="IPR001611">
    <property type="entry name" value="Leu-rich_rpt"/>
</dbReference>
<evidence type="ECO:0000256" key="7">
    <source>
        <dbReference type="ARBA" id="ARBA00022737"/>
    </source>
</evidence>
<dbReference type="GO" id="GO:0012505">
    <property type="term" value="C:endomembrane system"/>
    <property type="evidence" value="ECO:0007669"/>
    <property type="project" value="UniProtKB-SubCell"/>
</dbReference>
<protein>
    <submittedName>
        <fullName evidence="11">Uncharacterized protein</fullName>
    </submittedName>
</protein>
<keyword evidence="12" id="KW-1185">Reference proteome</keyword>
<keyword evidence="8" id="KW-1133">Transmembrane helix</keyword>
<dbReference type="OrthoDB" id="1734347at2759"/>
<feature type="non-terminal residue" evidence="11">
    <location>
        <position position="1"/>
    </location>
</feature>
<dbReference type="AlphaFoldDB" id="A0A9Q0JCP8"/>
<evidence type="ECO:0000313" key="11">
    <source>
        <dbReference type="EMBL" id="KAJ4836729.1"/>
    </source>
</evidence>
<reference evidence="11" key="2">
    <citation type="journal article" date="2023" name="Plants (Basel)">
        <title>Annotation of the Turnera subulata (Passifloraceae) Draft Genome Reveals the S-Locus Evolved after the Divergence of Turneroideae from Passifloroideae in a Stepwise Manner.</title>
        <authorList>
            <person name="Henning P.M."/>
            <person name="Roalson E.H."/>
            <person name="Mir W."/>
            <person name="McCubbin A.G."/>
            <person name="Shore J.S."/>
        </authorList>
    </citation>
    <scope>NUCLEOTIDE SEQUENCE</scope>
    <source>
        <strain evidence="11">F60SS</strain>
    </source>
</reference>
<dbReference type="PANTHER" id="PTHR48062">
    <property type="entry name" value="RECEPTOR-LIKE PROTEIN 14"/>
    <property type="match status" value="1"/>
</dbReference>
<dbReference type="Proteomes" id="UP001141552">
    <property type="component" value="Unassembled WGS sequence"/>
</dbReference>
<evidence type="ECO:0000256" key="9">
    <source>
        <dbReference type="ARBA" id="ARBA00023136"/>
    </source>
</evidence>
<comment type="similarity">
    <text evidence="2">Belongs to the RLP family.</text>
</comment>
<evidence type="ECO:0000256" key="8">
    <source>
        <dbReference type="ARBA" id="ARBA00022989"/>
    </source>
</evidence>
<comment type="caution">
    <text evidence="11">The sequence shown here is derived from an EMBL/GenBank/DDBJ whole genome shotgun (WGS) entry which is preliminary data.</text>
</comment>
<proteinExistence type="inferred from homology"/>
<dbReference type="InterPro" id="IPR051502">
    <property type="entry name" value="RLP_Defense_Trigger"/>
</dbReference>